<evidence type="ECO:0000313" key="5">
    <source>
        <dbReference type="Proteomes" id="UP000334340"/>
    </source>
</evidence>
<dbReference type="SMART" id="SM00978">
    <property type="entry name" value="Tim44"/>
    <property type="match status" value="1"/>
</dbReference>
<evidence type="ECO:0000256" key="2">
    <source>
        <dbReference type="SAM" id="Phobius"/>
    </source>
</evidence>
<feature type="transmembrane region" description="Helical" evidence="2">
    <location>
        <begin position="81"/>
        <end position="99"/>
    </location>
</feature>
<evidence type="ECO:0000313" key="4">
    <source>
        <dbReference type="EMBL" id="VUZ85747.1"/>
    </source>
</evidence>
<dbReference type="Pfam" id="PF04280">
    <property type="entry name" value="Tim44"/>
    <property type="match status" value="1"/>
</dbReference>
<dbReference type="Gene3D" id="3.10.450.240">
    <property type="match status" value="1"/>
</dbReference>
<name>A0A564ZLL4_9BACT</name>
<keyword evidence="5" id="KW-1185">Reference proteome</keyword>
<feature type="transmembrane region" description="Helical" evidence="2">
    <location>
        <begin position="111"/>
        <end position="133"/>
    </location>
</feature>
<sequence length="329" mass="36234">MIRKYGQRVGLIVLAVVVTLLATEFEVWARAGGGRSFGSRGFRSYSSPSRNYYRPTTPAQPRPEPQSPSAAPASAPFGGGFMRSLAGGMLGGLLGGMLFRSLGFAGFGGMGGGFGLMDMVILGAIGLAIYWVVKRRSQPAPAEGPYQRQSVGRAGVAWGEREPERYQGSSSQATMVQETDLDQGLSHIRQMDPGFEEGRFREACTDLFFKVQAAWANRDLEPVRAIVTPEMFAQLSADVLRLKNERRINRLENIAVRSVEPTEAWQEQGQDYVTVRFLANLLDYTVDEATAQVVDGSRTDPVKFEEYWTVTRPVGPNPWQLTAINQAER</sequence>
<protein>
    <submittedName>
        <fullName evidence="4">Transporter</fullName>
    </submittedName>
</protein>
<dbReference type="Proteomes" id="UP000334340">
    <property type="component" value="Unassembled WGS sequence"/>
</dbReference>
<dbReference type="InterPro" id="IPR032710">
    <property type="entry name" value="NTF2-like_dom_sf"/>
</dbReference>
<evidence type="ECO:0000259" key="3">
    <source>
        <dbReference type="SMART" id="SM00978"/>
    </source>
</evidence>
<proteinExistence type="predicted"/>
<keyword evidence="2" id="KW-0472">Membrane</keyword>
<reference evidence="4 5" key="1">
    <citation type="submission" date="2019-07" db="EMBL/GenBank/DDBJ databases">
        <authorList>
            <person name="Cremers G."/>
        </authorList>
    </citation>
    <scope>NUCLEOTIDE SEQUENCE [LARGE SCALE GENOMIC DNA]</scope>
</reference>
<evidence type="ECO:0000256" key="1">
    <source>
        <dbReference type="SAM" id="MobiDB-lite"/>
    </source>
</evidence>
<gene>
    <name evidence="4" type="ORF">MELA_02132</name>
</gene>
<feature type="domain" description="Tim44-like" evidence="3">
    <location>
        <begin position="181"/>
        <end position="326"/>
    </location>
</feature>
<organism evidence="4 5">
    <name type="scientific">Candidatus Methylomirabilis lanthanidiphila</name>
    <dbReference type="NCBI Taxonomy" id="2211376"/>
    <lineage>
        <taxon>Bacteria</taxon>
        <taxon>Candidatus Methylomirabilota</taxon>
        <taxon>Candidatus Methylomirabilia</taxon>
        <taxon>Candidatus Methylomirabilales</taxon>
        <taxon>Candidatus Methylomirabilaceae</taxon>
        <taxon>Candidatus Methylomirabilis</taxon>
    </lineage>
</organism>
<dbReference type="AlphaFoldDB" id="A0A564ZLL4"/>
<dbReference type="SUPFAM" id="SSF54427">
    <property type="entry name" value="NTF2-like"/>
    <property type="match status" value="1"/>
</dbReference>
<dbReference type="PANTHER" id="PTHR41542:SF1">
    <property type="entry name" value="BLL5807 PROTEIN"/>
    <property type="match status" value="1"/>
</dbReference>
<dbReference type="EMBL" id="CABIKM010000033">
    <property type="protein sequence ID" value="VUZ85747.1"/>
    <property type="molecule type" value="Genomic_DNA"/>
</dbReference>
<accession>A0A564ZLL4</accession>
<keyword evidence="2" id="KW-1133">Transmembrane helix</keyword>
<feature type="region of interest" description="Disordered" evidence="1">
    <location>
        <begin position="48"/>
        <end position="73"/>
    </location>
</feature>
<dbReference type="PANTHER" id="PTHR41542">
    <property type="entry name" value="BLL5807 PROTEIN"/>
    <property type="match status" value="1"/>
</dbReference>
<keyword evidence="2" id="KW-0812">Transmembrane</keyword>
<dbReference type="InterPro" id="IPR007379">
    <property type="entry name" value="Tim44-like_dom"/>
</dbReference>